<evidence type="ECO:0000256" key="2">
    <source>
        <dbReference type="ARBA" id="ARBA00022989"/>
    </source>
</evidence>
<feature type="transmembrane region" description="Helical" evidence="4">
    <location>
        <begin position="44"/>
        <end position="65"/>
    </location>
</feature>
<feature type="transmembrane region" description="Helical" evidence="4">
    <location>
        <begin position="358"/>
        <end position="377"/>
    </location>
</feature>
<evidence type="ECO:0000256" key="3">
    <source>
        <dbReference type="ARBA" id="ARBA00023136"/>
    </source>
</evidence>
<sequence length="385" mass="43292">MKTIDKNVIYLGWVSYFTDMSSSMITTLLPVFVVYVLHEGVDKLGIIIAIATFISYAFRVLFGYLSDRYQIVKPFVVTGYFISALSKPLLAFSHTYISVALLRGVERMGKAIRSASKDSLISSYVKNKEDGKTFGFHKTMDIAGELSGAFIVFLIFMYIAKDEHSIRVIFELTLIPGLIATFIALFFVKDAPKQLSKTQNVVNKEDYKLLPVLFIYFGFIFFIMSDQFFILKARNEGFSLATIPLFVIMLTAVQTLVSYYGGILSDKIGVIRVMLLAFIFGIVSISMMNVNLWLAFAFLGFFTVFSLNAIRAYISAYANSKGFVFGVFYGGVAVFSALGAIVIGYIWKNYGFENAVLISEAGMGVMFLTLLLWWSIFEKPRYSRT</sequence>
<dbReference type="InterPro" id="IPR011701">
    <property type="entry name" value="MFS"/>
</dbReference>
<dbReference type="Gene3D" id="1.20.1250.20">
    <property type="entry name" value="MFS general substrate transporter like domains"/>
    <property type="match status" value="2"/>
</dbReference>
<accession>E0UTJ5</accession>
<protein>
    <submittedName>
        <fullName evidence="6">Major facilitator superfamily MFS_1</fullName>
    </submittedName>
</protein>
<dbReference type="InterPro" id="IPR020846">
    <property type="entry name" value="MFS_dom"/>
</dbReference>
<feature type="transmembrane region" description="Helical" evidence="4">
    <location>
        <begin position="237"/>
        <end position="257"/>
    </location>
</feature>
<feature type="transmembrane region" description="Helical" evidence="4">
    <location>
        <begin position="209"/>
        <end position="231"/>
    </location>
</feature>
<dbReference type="Pfam" id="PF07690">
    <property type="entry name" value="MFS_1"/>
    <property type="match status" value="1"/>
</dbReference>
<dbReference type="CDD" id="cd17370">
    <property type="entry name" value="MFS_MJ1317_like"/>
    <property type="match status" value="1"/>
</dbReference>
<evidence type="ECO:0000256" key="1">
    <source>
        <dbReference type="ARBA" id="ARBA00022692"/>
    </source>
</evidence>
<dbReference type="PANTHER" id="PTHR23518:SF2">
    <property type="entry name" value="MAJOR FACILITATOR SUPERFAMILY TRANSPORTER"/>
    <property type="match status" value="1"/>
</dbReference>
<gene>
    <name evidence="6" type="ordered locus">Saut_1312</name>
</gene>
<feature type="transmembrane region" description="Helical" evidence="4">
    <location>
        <begin position="20"/>
        <end position="37"/>
    </location>
</feature>
<dbReference type="RefSeq" id="WP_013327113.1">
    <property type="nucleotide sequence ID" value="NC_014506.1"/>
</dbReference>
<dbReference type="Proteomes" id="UP000007803">
    <property type="component" value="Chromosome"/>
</dbReference>
<dbReference type="EMBL" id="CP002205">
    <property type="protein sequence ID" value="ADN09360.1"/>
    <property type="molecule type" value="Genomic_DNA"/>
</dbReference>
<dbReference type="STRING" id="563040.Saut_1312"/>
<dbReference type="GO" id="GO:0022857">
    <property type="term" value="F:transmembrane transporter activity"/>
    <property type="evidence" value="ECO:0007669"/>
    <property type="project" value="InterPro"/>
</dbReference>
<keyword evidence="1 4" id="KW-0812">Transmembrane</keyword>
<dbReference type="SUPFAM" id="SSF103473">
    <property type="entry name" value="MFS general substrate transporter"/>
    <property type="match status" value="1"/>
</dbReference>
<keyword evidence="3 4" id="KW-0472">Membrane</keyword>
<dbReference type="InterPro" id="IPR036259">
    <property type="entry name" value="MFS_trans_sf"/>
</dbReference>
<dbReference type="AlphaFoldDB" id="E0UTJ5"/>
<feature type="transmembrane region" description="Helical" evidence="4">
    <location>
        <begin position="166"/>
        <end position="188"/>
    </location>
</feature>
<dbReference type="OrthoDB" id="9803985at2"/>
<evidence type="ECO:0000313" key="7">
    <source>
        <dbReference type="Proteomes" id="UP000007803"/>
    </source>
</evidence>
<feature type="transmembrane region" description="Helical" evidence="4">
    <location>
        <begin position="292"/>
        <end position="310"/>
    </location>
</feature>
<evidence type="ECO:0000256" key="4">
    <source>
        <dbReference type="SAM" id="Phobius"/>
    </source>
</evidence>
<proteinExistence type="predicted"/>
<dbReference type="HOGENOM" id="CLU_040020_1_0_7"/>
<evidence type="ECO:0000259" key="5">
    <source>
        <dbReference type="PROSITE" id="PS50850"/>
    </source>
</evidence>
<organism evidence="6 7">
    <name type="scientific">Sulfurimonas autotrophica (strain ATCC BAA-671 / DSM 16294 / JCM 11897 / OK10)</name>
    <dbReference type="NCBI Taxonomy" id="563040"/>
    <lineage>
        <taxon>Bacteria</taxon>
        <taxon>Pseudomonadati</taxon>
        <taxon>Campylobacterota</taxon>
        <taxon>Epsilonproteobacteria</taxon>
        <taxon>Campylobacterales</taxon>
        <taxon>Sulfurimonadaceae</taxon>
        <taxon>Sulfurimonas</taxon>
    </lineage>
</organism>
<feature type="transmembrane region" description="Helical" evidence="4">
    <location>
        <begin position="142"/>
        <end position="160"/>
    </location>
</feature>
<feature type="transmembrane region" description="Helical" evidence="4">
    <location>
        <begin position="77"/>
        <end position="102"/>
    </location>
</feature>
<dbReference type="KEGG" id="sua:Saut_1312"/>
<feature type="transmembrane region" description="Helical" evidence="4">
    <location>
        <begin position="322"/>
        <end position="346"/>
    </location>
</feature>
<keyword evidence="2 4" id="KW-1133">Transmembrane helix</keyword>
<name>E0UTJ5_SULAO</name>
<dbReference type="PANTHER" id="PTHR23518">
    <property type="entry name" value="C-METHYLTRANSFERASE"/>
    <property type="match status" value="1"/>
</dbReference>
<dbReference type="PROSITE" id="PS50850">
    <property type="entry name" value="MFS"/>
    <property type="match status" value="1"/>
</dbReference>
<feature type="transmembrane region" description="Helical" evidence="4">
    <location>
        <begin position="269"/>
        <end position="286"/>
    </location>
</feature>
<keyword evidence="7" id="KW-1185">Reference proteome</keyword>
<dbReference type="eggNOG" id="COG2223">
    <property type="taxonomic scope" value="Bacteria"/>
</dbReference>
<evidence type="ECO:0000313" key="6">
    <source>
        <dbReference type="EMBL" id="ADN09360.1"/>
    </source>
</evidence>
<feature type="domain" description="Major facilitator superfamily (MFS) profile" evidence="5">
    <location>
        <begin position="1"/>
        <end position="385"/>
    </location>
</feature>
<reference evidence="7" key="1">
    <citation type="journal article" date="2010" name="Stand. Genomic Sci.">
        <title>Complete genome sequence of Sulfurimonas autotrophica type strain (OK10).</title>
        <authorList>
            <person name="Sikorski J."/>
            <person name="Munk C."/>
            <person name="Lapidus A."/>
            <person name="Djao O."/>
            <person name="Lucas S."/>
            <person name="Glavina Del Rio T."/>
            <person name="Nolan M."/>
            <person name="Tice H."/>
            <person name="Han C."/>
            <person name="Cheng J."/>
            <person name="Tapia R."/>
            <person name="Goodwin L."/>
            <person name="Pitluck S."/>
            <person name="Liolios K."/>
            <person name="Ivanova N."/>
            <person name="Mavromatis K."/>
            <person name="Mikhailova N."/>
            <person name="Pati A."/>
            <person name="Sims D."/>
            <person name="Meincke L."/>
            <person name="Brettin T."/>
            <person name="Detter J."/>
            <person name="Chen A."/>
            <person name="Palaniappan K."/>
            <person name="Land M."/>
            <person name="Hauser L."/>
            <person name="Chang Y."/>
            <person name="Jeffries C."/>
            <person name="Rohde M."/>
            <person name="Lang E."/>
            <person name="Spring S."/>
            <person name="Goker M."/>
            <person name="Woyke T."/>
            <person name="Bristow J."/>
            <person name="Eisen J."/>
            <person name="Markowitz V."/>
            <person name="Hugenholtz P."/>
            <person name="Kyrpides N."/>
            <person name="Klenk H."/>
        </authorList>
    </citation>
    <scope>NUCLEOTIDE SEQUENCE [LARGE SCALE GENOMIC DNA]</scope>
    <source>
        <strain evidence="7">ATCC BAA-671 / DSM 16294 / JCM 11897 / OK10</strain>
    </source>
</reference>